<evidence type="ECO:0000256" key="4">
    <source>
        <dbReference type="ARBA" id="ARBA00022737"/>
    </source>
</evidence>
<dbReference type="PANTHER" id="PTHR10780">
    <property type="entry name" value="MITOCHONDRIAL CARRIER HOMOLOG"/>
    <property type="match status" value="1"/>
</dbReference>
<feature type="repeat" description="Solcar" evidence="9">
    <location>
        <begin position="125"/>
        <end position="210"/>
    </location>
</feature>
<comment type="similarity">
    <text evidence="2 10">Belongs to the mitochondrial carrier (TC 2.A.29) family.</text>
</comment>
<organism evidence="11 12">
    <name type="scientific">Nesidiocoris tenuis</name>
    <dbReference type="NCBI Taxonomy" id="355587"/>
    <lineage>
        <taxon>Eukaryota</taxon>
        <taxon>Metazoa</taxon>
        <taxon>Ecdysozoa</taxon>
        <taxon>Arthropoda</taxon>
        <taxon>Hexapoda</taxon>
        <taxon>Insecta</taxon>
        <taxon>Pterygota</taxon>
        <taxon>Neoptera</taxon>
        <taxon>Paraneoptera</taxon>
        <taxon>Hemiptera</taxon>
        <taxon>Heteroptera</taxon>
        <taxon>Panheteroptera</taxon>
        <taxon>Cimicomorpha</taxon>
        <taxon>Miridae</taxon>
        <taxon>Dicyphina</taxon>
        <taxon>Nesidiocoris</taxon>
    </lineage>
</organism>
<proteinExistence type="inferred from homology"/>
<evidence type="ECO:0000256" key="5">
    <source>
        <dbReference type="ARBA" id="ARBA00022787"/>
    </source>
</evidence>
<keyword evidence="3 9" id="KW-0812">Transmembrane</keyword>
<dbReference type="SUPFAM" id="SSF103506">
    <property type="entry name" value="Mitochondrial carrier"/>
    <property type="match status" value="1"/>
</dbReference>
<dbReference type="Proteomes" id="UP001307889">
    <property type="component" value="Chromosome 1"/>
</dbReference>
<evidence type="ECO:0000256" key="10">
    <source>
        <dbReference type="RuleBase" id="RU000488"/>
    </source>
</evidence>
<evidence type="ECO:0000256" key="8">
    <source>
        <dbReference type="ARBA" id="ARBA00023136"/>
    </source>
</evidence>
<evidence type="ECO:0000313" key="11">
    <source>
        <dbReference type="EMBL" id="BES87432.1"/>
    </source>
</evidence>
<reference evidence="11 12" key="1">
    <citation type="submission" date="2023-09" db="EMBL/GenBank/DDBJ databases">
        <title>Nesidiocoris tenuis whole genome shotgun sequence.</title>
        <authorList>
            <person name="Shibata T."/>
            <person name="Shimoda M."/>
            <person name="Kobayashi T."/>
            <person name="Uehara T."/>
        </authorList>
    </citation>
    <scope>NUCLEOTIDE SEQUENCE [LARGE SCALE GENOMIC DNA]</scope>
    <source>
        <strain evidence="11 12">Japan</strain>
    </source>
</reference>
<name>A0ABN7A5F9_9HEMI</name>
<keyword evidence="7" id="KW-0496">Mitochondrion</keyword>
<protein>
    <submittedName>
        <fullName evidence="11">Mitochondrial carrier</fullName>
    </submittedName>
</protein>
<keyword evidence="4" id="KW-0677">Repeat</keyword>
<keyword evidence="6" id="KW-1133">Transmembrane helix</keyword>
<dbReference type="Pfam" id="PF00153">
    <property type="entry name" value="Mito_carr"/>
    <property type="match status" value="2"/>
</dbReference>
<evidence type="ECO:0000256" key="3">
    <source>
        <dbReference type="ARBA" id="ARBA00022692"/>
    </source>
</evidence>
<evidence type="ECO:0000256" key="9">
    <source>
        <dbReference type="PROSITE-ProRule" id="PRU00282"/>
    </source>
</evidence>
<keyword evidence="5" id="KW-1000">Mitochondrion outer membrane</keyword>
<evidence type="ECO:0000313" key="12">
    <source>
        <dbReference type="Proteomes" id="UP001307889"/>
    </source>
</evidence>
<dbReference type="InterPro" id="IPR018108">
    <property type="entry name" value="MCP_transmembrane"/>
</dbReference>
<sequence length="301" mass="33574">MSIQFLPSGTFSSIGVRLCVDTITHPLEYAKFLMQIGHEPLPPYPTKTLWGTPTMGLPNCFKYVQYIKNMDGWAGCYRGCVPKLIGRTLASAAANSAVSYLELDKSSDLSEEMELSDDEKLNCLRTTLIKDLVGRTVLVAVSQPFIVISNRMMAQFIGGEETYSGIFASIVEIFREQGLRGFYSGVMPRWIGDLVYTLTSSLVIYSLNNYVIADKELRSFTSPAVQYATNSLTYQFTVVSSCMSINNCGLIAGIPPNMPIYRNWWSCRQHLSILGQLNRGSSPIFRYYLGPPHELKALAAY</sequence>
<evidence type="ECO:0000256" key="2">
    <source>
        <dbReference type="ARBA" id="ARBA00006375"/>
    </source>
</evidence>
<dbReference type="Gene3D" id="1.50.40.10">
    <property type="entry name" value="Mitochondrial carrier domain"/>
    <property type="match status" value="1"/>
</dbReference>
<gene>
    <name evidence="11" type="ORF">NTJ_00237</name>
</gene>
<evidence type="ECO:0000256" key="7">
    <source>
        <dbReference type="ARBA" id="ARBA00023128"/>
    </source>
</evidence>
<dbReference type="PROSITE" id="PS50920">
    <property type="entry name" value="SOLCAR"/>
    <property type="match status" value="1"/>
</dbReference>
<dbReference type="PANTHER" id="PTHR10780:SF18">
    <property type="entry name" value="LD43650P"/>
    <property type="match status" value="1"/>
</dbReference>
<keyword evidence="8 9" id="KW-0472">Membrane</keyword>
<comment type="subcellular location">
    <subcellularLocation>
        <location evidence="1">Mitochondrion outer membrane</location>
        <topology evidence="1">Multi-pass membrane protein</topology>
    </subcellularLocation>
</comment>
<evidence type="ECO:0000256" key="1">
    <source>
        <dbReference type="ARBA" id="ARBA00004374"/>
    </source>
</evidence>
<accession>A0ABN7A5F9</accession>
<keyword evidence="12" id="KW-1185">Reference proteome</keyword>
<keyword evidence="10" id="KW-0813">Transport</keyword>
<dbReference type="InterPro" id="IPR023395">
    <property type="entry name" value="MCP_dom_sf"/>
</dbReference>
<dbReference type="EMBL" id="AP028909">
    <property type="protein sequence ID" value="BES87432.1"/>
    <property type="molecule type" value="Genomic_DNA"/>
</dbReference>
<evidence type="ECO:0000256" key="6">
    <source>
        <dbReference type="ARBA" id="ARBA00022989"/>
    </source>
</evidence>